<gene>
    <name evidence="2" type="primary">LOC125545459</name>
</gene>
<reference evidence="2" key="3">
    <citation type="submission" date="2022-06" db="UniProtKB">
        <authorList>
            <consortium name="EnsemblPlants"/>
        </authorList>
    </citation>
    <scope>IDENTIFICATION</scope>
</reference>
<feature type="compositionally biased region" description="Low complexity" evidence="1">
    <location>
        <begin position="96"/>
        <end position="111"/>
    </location>
</feature>
<keyword evidence="3" id="KW-1185">Reference proteome</keyword>
<feature type="compositionally biased region" description="Pro residues" evidence="1">
    <location>
        <begin position="112"/>
        <end position="121"/>
    </location>
</feature>
<name>A0A8R7PVJ4_TRIUA</name>
<accession>A0A8R7PVJ4</accession>
<feature type="region of interest" description="Disordered" evidence="1">
    <location>
        <begin position="72"/>
        <end position="140"/>
    </location>
</feature>
<reference evidence="2" key="2">
    <citation type="submission" date="2018-03" db="EMBL/GenBank/DDBJ databases">
        <title>The Triticum urartu genome reveals the dynamic nature of wheat genome evolution.</title>
        <authorList>
            <person name="Ling H."/>
            <person name="Ma B."/>
            <person name="Shi X."/>
            <person name="Liu H."/>
            <person name="Dong L."/>
            <person name="Sun H."/>
            <person name="Cao Y."/>
            <person name="Gao Q."/>
            <person name="Zheng S."/>
            <person name="Li Y."/>
            <person name="Yu Y."/>
            <person name="Du H."/>
            <person name="Qi M."/>
            <person name="Li Y."/>
            <person name="Yu H."/>
            <person name="Cui Y."/>
            <person name="Wang N."/>
            <person name="Chen C."/>
            <person name="Wu H."/>
            <person name="Zhao Y."/>
            <person name="Zhang J."/>
            <person name="Li Y."/>
            <person name="Zhou W."/>
            <person name="Zhang B."/>
            <person name="Hu W."/>
            <person name="Eijk M."/>
            <person name="Tang J."/>
            <person name="Witsenboer H."/>
            <person name="Zhao S."/>
            <person name="Li Z."/>
            <person name="Zhang A."/>
            <person name="Wang D."/>
            <person name="Liang C."/>
        </authorList>
    </citation>
    <scope>NUCLEOTIDE SEQUENCE [LARGE SCALE GENOMIC DNA]</scope>
    <source>
        <strain evidence="2">cv. G1812</strain>
    </source>
</reference>
<sequence>MFGEIPCASMSARTSWILPNSPEFFTAPSRQLYTNWLRLLPSPLPLRCSTTAKAASRRFSLPSPRITEVYTWRGRCSSPPPRKSSTESFTSSAVFASRSAAETATTSTAPPLLLPPPPPPTAADSAANPRGRRGDAEAGR</sequence>
<dbReference type="Gramene" id="TuG1812G0300004250.01.T01">
    <property type="protein sequence ID" value="TuG1812G0300004250.01.T01.cds395626"/>
    <property type="gene ID" value="TuG1812G0300004250.01"/>
</dbReference>
<proteinExistence type="predicted"/>
<evidence type="ECO:0000313" key="2">
    <source>
        <dbReference type="EnsemblPlants" id="TuG1812G0300004250.01.T01.cds395626"/>
    </source>
</evidence>
<evidence type="ECO:0000256" key="1">
    <source>
        <dbReference type="SAM" id="MobiDB-lite"/>
    </source>
</evidence>
<evidence type="ECO:0000313" key="3">
    <source>
        <dbReference type="Proteomes" id="UP000015106"/>
    </source>
</evidence>
<reference evidence="3" key="1">
    <citation type="journal article" date="2013" name="Nature">
        <title>Draft genome of the wheat A-genome progenitor Triticum urartu.</title>
        <authorList>
            <person name="Ling H.Q."/>
            <person name="Zhao S."/>
            <person name="Liu D."/>
            <person name="Wang J."/>
            <person name="Sun H."/>
            <person name="Zhang C."/>
            <person name="Fan H."/>
            <person name="Li D."/>
            <person name="Dong L."/>
            <person name="Tao Y."/>
            <person name="Gao C."/>
            <person name="Wu H."/>
            <person name="Li Y."/>
            <person name="Cui Y."/>
            <person name="Guo X."/>
            <person name="Zheng S."/>
            <person name="Wang B."/>
            <person name="Yu K."/>
            <person name="Liang Q."/>
            <person name="Yang W."/>
            <person name="Lou X."/>
            <person name="Chen J."/>
            <person name="Feng M."/>
            <person name="Jian J."/>
            <person name="Zhang X."/>
            <person name="Luo G."/>
            <person name="Jiang Y."/>
            <person name="Liu J."/>
            <person name="Wang Z."/>
            <person name="Sha Y."/>
            <person name="Zhang B."/>
            <person name="Wu H."/>
            <person name="Tang D."/>
            <person name="Shen Q."/>
            <person name="Xue P."/>
            <person name="Zou S."/>
            <person name="Wang X."/>
            <person name="Liu X."/>
            <person name="Wang F."/>
            <person name="Yang Y."/>
            <person name="An X."/>
            <person name="Dong Z."/>
            <person name="Zhang K."/>
            <person name="Zhang X."/>
            <person name="Luo M.C."/>
            <person name="Dvorak J."/>
            <person name="Tong Y."/>
            <person name="Wang J."/>
            <person name="Yang H."/>
            <person name="Li Z."/>
            <person name="Wang D."/>
            <person name="Zhang A."/>
            <person name="Wang J."/>
        </authorList>
    </citation>
    <scope>NUCLEOTIDE SEQUENCE</scope>
    <source>
        <strain evidence="3">cv. G1812</strain>
    </source>
</reference>
<dbReference type="AlphaFoldDB" id="A0A8R7PVJ4"/>
<protein>
    <submittedName>
        <fullName evidence="2">Uncharacterized protein</fullName>
    </submittedName>
</protein>
<dbReference type="Proteomes" id="UP000015106">
    <property type="component" value="Chromosome 3"/>
</dbReference>
<dbReference type="EnsemblPlants" id="TuG1812G0300004250.01.T01">
    <property type="protein sequence ID" value="TuG1812G0300004250.01.T01.cds395626"/>
    <property type="gene ID" value="TuG1812G0300004250.01"/>
</dbReference>
<organism evidence="2 3">
    <name type="scientific">Triticum urartu</name>
    <name type="common">Red wild einkorn</name>
    <name type="synonym">Crithodium urartu</name>
    <dbReference type="NCBI Taxonomy" id="4572"/>
    <lineage>
        <taxon>Eukaryota</taxon>
        <taxon>Viridiplantae</taxon>
        <taxon>Streptophyta</taxon>
        <taxon>Embryophyta</taxon>
        <taxon>Tracheophyta</taxon>
        <taxon>Spermatophyta</taxon>
        <taxon>Magnoliopsida</taxon>
        <taxon>Liliopsida</taxon>
        <taxon>Poales</taxon>
        <taxon>Poaceae</taxon>
        <taxon>BOP clade</taxon>
        <taxon>Pooideae</taxon>
        <taxon>Triticodae</taxon>
        <taxon>Triticeae</taxon>
        <taxon>Triticinae</taxon>
        <taxon>Triticum</taxon>
    </lineage>
</organism>